<evidence type="ECO:0000313" key="1">
    <source>
        <dbReference type="EMBL" id="KAF6176854.1"/>
    </source>
</evidence>
<reference evidence="1 2" key="1">
    <citation type="journal article" date="2020" name="IScience">
        <title>Genome Sequencing of the Endangered Kingdonia uniflora (Circaeasteraceae, Ranunculales) Reveals Potential Mechanisms of Evolutionary Specialization.</title>
        <authorList>
            <person name="Sun Y."/>
            <person name="Deng T."/>
            <person name="Zhang A."/>
            <person name="Moore M.J."/>
            <person name="Landis J.B."/>
            <person name="Lin N."/>
            <person name="Zhang H."/>
            <person name="Zhang X."/>
            <person name="Huang J."/>
            <person name="Zhang X."/>
            <person name="Sun H."/>
            <person name="Wang H."/>
        </authorList>
    </citation>
    <scope>NUCLEOTIDE SEQUENCE [LARGE SCALE GENOMIC DNA]</scope>
    <source>
        <strain evidence="1">TB1705</strain>
        <tissue evidence="1">Leaf</tissue>
    </source>
</reference>
<proteinExistence type="predicted"/>
<gene>
    <name evidence="1" type="ORF">GIB67_026541</name>
</gene>
<comment type="caution">
    <text evidence="1">The sequence shown here is derived from an EMBL/GenBank/DDBJ whole genome shotgun (WGS) entry which is preliminary data.</text>
</comment>
<name>A0A7J7PCI1_9MAGN</name>
<dbReference type="AlphaFoldDB" id="A0A7J7PCI1"/>
<dbReference type="InterPro" id="IPR004252">
    <property type="entry name" value="Probable_transposase_24"/>
</dbReference>
<accession>A0A7J7PCI1</accession>
<dbReference type="Proteomes" id="UP000541444">
    <property type="component" value="Unassembled WGS sequence"/>
</dbReference>
<dbReference type="Pfam" id="PF03004">
    <property type="entry name" value="Transposase_24"/>
    <property type="match status" value="1"/>
</dbReference>
<dbReference type="EMBL" id="JACGCM010000032">
    <property type="protein sequence ID" value="KAF6176854.1"/>
    <property type="molecule type" value="Genomic_DNA"/>
</dbReference>
<evidence type="ECO:0008006" key="3">
    <source>
        <dbReference type="Google" id="ProtNLM"/>
    </source>
</evidence>
<organism evidence="1 2">
    <name type="scientific">Kingdonia uniflora</name>
    <dbReference type="NCBI Taxonomy" id="39325"/>
    <lineage>
        <taxon>Eukaryota</taxon>
        <taxon>Viridiplantae</taxon>
        <taxon>Streptophyta</taxon>
        <taxon>Embryophyta</taxon>
        <taxon>Tracheophyta</taxon>
        <taxon>Spermatophyta</taxon>
        <taxon>Magnoliopsida</taxon>
        <taxon>Ranunculales</taxon>
        <taxon>Circaeasteraceae</taxon>
        <taxon>Kingdonia</taxon>
    </lineage>
</organism>
<evidence type="ECO:0000313" key="2">
    <source>
        <dbReference type="Proteomes" id="UP000541444"/>
    </source>
</evidence>
<keyword evidence="2" id="KW-1185">Reference proteome</keyword>
<protein>
    <recommendedName>
        <fullName evidence="3">RNase H type-1 domain-containing protein</fullName>
    </recommendedName>
</protein>
<sequence length="188" mass="20693">MHCSWTAPVEGIWMLNIDGSHTDIRGGYGGLVRNHGGTVFCAYHGMNQPSSVAEQEAMKAIERGLTIDLVSATNRYHLMLPPSRSMSSSLNPMEQSPIPSPIHVGGSHKHFNTLDGEEVKASRERNKINRSKMLTPHTTGSKGVFRVADEMMQVDPTITRSDSFLAGHTRSDGTFPTVFVEEKVEQQS</sequence>